<organism evidence="1 2">
    <name type="scientific">Candidatus Ryanbacteria bacterium RIFCSPHIGHO2_01_FULL_48_27</name>
    <dbReference type="NCBI Taxonomy" id="1802115"/>
    <lineage>
        <taxon>Bacteria</taxon>
        <taxon>Candidatus Ryaniibacteriota</taxon>
    </lineage>
</organism>
<sequence length="160" mass="18626">MHFIKHIMEILILFLVFVLLAGWGFAWYRTVRAEHSPNQKIFSDGVLPSPPPEGFYTGRVAGYHGGWRGKSFESGDKTGINIFGENREKKYPFIFYEAEGLRDAGKQVLRIDYNIPANPFWLRTVTDEIVEYEPGKYIGKLNVQWLPWVPFTLGYFFLER</sequence>
<evidence type="ECO:0000313" key="2">
    <source>
        <dbReference type="Proteomes" id="UP000177785"/>
    </source>
</evidence>
<proteinExistence type="predicted"/>
<accession>A0A1G2G7B4</accession>
<comment type="caution">
    <text evidence="1">The sequence shown here is derived from an EMBL/GenBank/DDBJ whole genome shotgun (WGS) entry which is preliminary data.</text>
</comment>
<dbReference type="EMBL" id="MHNL01000005">
    <property type="protein sequence ID" value="OGZ45768.1"/>
    <property type="molecule type" value="Genomic_DNA"/>
</dbReference>
<evidence type="ECO:0000313" key="1">
    <source>
        <dbReference type="EMBL" id="OGZ45768.1"/>
    </source>
</evidence>
<name>A0A1G2G7B4_9BACT</name>
<reference evidence="1 2" key="1">
    <citation type="journal article" date="2016" name="Nat. Commun.">
        <title>Thousands of microbial genomes shed light on interconnected biogeochemical processes in an aquifer system.</title>
        <authorList>
            <person name="Anantharaman K."/>
            <person name="Brown C.T."/>
            <person name="Hug L.A."/>
            <person name="Sharon I."/>
            <person name="Castelle C.J."/>
            <person name="Probst A.J."/>
            <person name="Thomas B.C."/>
            <person name="Singh A."/>
            <person name="Wilkins M.J."/>
            <person name="Karaoz U."/>
            <person name="Brodie E.L."/>
            <person name="Williams K.H."/>
            <person name="Hubbard S.S."/>
            <person name="Banfield J.F."/>
        </authorList>
    </citation>
    <scope>NUCLEOTIDE SEQUENCE [LARGE SCALE GENOMIC DNA]</scope>
</reference>
<protein>
    <submittedName>
        <fullName evidence="1">Uncharacterized protein</fullName>
    </submittedName>
</protein>
<dbReference type="Proteomes" id="UP000177785">
    <property type="component" value="Unassembled WGS sequence"/>
</dbReference>
<dbReference type="STRING" id="1802115.A2756_02560"/>
<gene>
    <name evidence="1" type="ORF">A2756_02560</name>
</gene>
<dbReference type="AlphaFoldDB" id="A0A1G2G7B4"/>